<dbReference type="PRINTS" id="PR00598">
    <property type="entry name" value="HTHMARR"/>
</dbReference>
<dbReference type="InterPro" id="IPR036390">
    <property type="entry name" value="WH_DNA-bd_sf"/>
</dbReference>
<dbReference type="PANTHER" id="PTHR42756:SF1">
    <property type="entry name" value="TRANSCRIPTIONAL REPRESSOR OF EMRAB OPERON"/>
    <property type="match status" value="1"/>
</dbReference>
<protein>
    <submittedName>
        <fullName evidence="5">MarR family transcriptional regulator</fullName>
    </submittedName>
</protein>
<evidence type="ECO:0000256" key="3">
    <source>
        <dbReference type="ARBA" id="ARBA00023163"/>
    </source>
</evidence>
<dbReference type="STRING" id="582475.ACZ11_13860"/>
<dbReference type="GO" id="GO:0003700">
    <property type="term" value="F:DNA-binding transcription factor activity"/>
    <property type="evidence" value="ECO:0007669"/>
    <property type="project" value="InterPro"/>
</dbReference>
<dbReference type="GO" id="GO:0003677">
    <property type="term" value="F:DNA binding"/>
    <property type="evidence" value="ECO:0007669"/>
    <property type="project" value="UniProtKB-KW"/>
</dbReference>
<dbReference type="SUPFAM" id="SSF46785">
    <property type="entry name" value="Winged helix' DNA-binding domain"/>
    <property type="match status" value="1"/>
</dbReference>
<dbReference type="AlphaFoldDB" id="A0A2M9Q1F8"/>
<evidence type="ECO:0000259" key="4">
    <source>
        <dbReference type="PROSITE" id="PS50995"/>
    </source>
</evidence>
<dbReference type="InterPro" id="IPR036388">
    <property type="entry name" value="WH-like_DNA-bd_sf"/>
</dbReference>
<dbReference type="RefSeq" id="WP_100544678.1">
    <property type="nucleotide sequence ID" value="NZ_CP158849.1"/>
</dbReference>
<sequence length="140" mass="15927">MIQNECTNFLLSVSQHKVFKYFSKVLEEFDVTPAQYGVLNCLWQEGQITPKRIGELLYLEASTVSGILDKMQKLNLIEREIDPNNRRVVLVTCTEKGENLRPKIEVATGKMNEVVLGNLSIPDQKILKEALQTIINTDFS</sequence>
<accession>A0A2M9Q1F8</accession>
<dbReference type="Proteomes" id="UP000232101">
    <property type="component" value="Unassembled WGS sequence"/>
</dbReference>
<dbReference type="Pfam" id="PF01047">
    <property type="entry name" value="MarR"/>
    <property type="match status" value="1"/>
</dbReference>
<proteinExistence type="predicted"/>
<organism evidence="5 6">
    <name type="scientific">Lysinibacillus xylanilyticus</name>
    <dbReference type="NCBI Taxonomy" id="582475"/>
    <lineage>
        <taxon>Bacteria</taxon>
        <taxon>Bacillati</taxon>
        <taxon>Bacillota</taxon>
        <taxon>Bacilli</taxon>
        <taxon>Bacillales</taxon>
        <taxon>Bacillaceae</taxon>
        <taxon>Lysinibacillus</taxon>
    </lineage>
</organism>
<evidence type="ECO:0000256" key="1">
    <source>
        <dbReference type="ARBA" id="ARBA00023015"/>
    </source>
</evidence>
<dbReference type="InterPro" id="IPR000835">
    <property type="entry name" value="HTH_MarR-typ"/>
</dbReference>
<dbReference type="PANTHER" id="PTHR42756">
    <property type="entry name" value="TRANSCRIPTIONAL REGULATOR, MARR"/>
    <property type="match status" value="1"/>
</dbReference>
<dbReference type="SMART" id="SM00347">
    <property type="entry name" value="HTH_MARR"/>
    <property type="match status" value="1"/>
</dbReference>
<evidence type="ECO:0000313" key="6">
    <source>
        <dbReference type="Proteomes" id="UP000232101"/>
    </source>
</evidence>
<dbReference type="Gene3D" id="1.10.10.10">
    <property type="entry name" value="Winged helix-like DNA-binding domain superfamily/Winged helix DNA-binding domain"/>
    <property type="match status" value="1"/>
</dbReference>
<evidence type="ECO:0000313" key="5">
    <source>
        <dbReference type="EMBL" id="PJO41908.1"/>
    </source>
</evidence>
<keyword evidence="2" id="KW-0238">DNA-binding</keyword>
<comment type="caution">
    <text evidence="5">The sequence shown here is derived from an EMBL/GenBank/DDBJ whole genome shotgun (WGS) entry which is preliminary data.</text>
</comment>
<dbReference type="PROSITE" id="PS50995">
    <property type="entry name" value="HTH_MARR_2"/>
    <property type="match status" value="1"/>
</dbReference>
<keyword evidence="1" id="KW-0805">Transcription regulation</keyword>
<gene>
    <name evidence="5" type="ORF">CWD94_20510</name>
</gene>
<feature type="domain" description="HTH marR-type" evidence="4">
    <location>
        <begin position="3"/>
        <end position="136"/>
    </location>
</feature>
<evidence type="ECO:0000256" key="2">
    <source>
        <dbReference type="ARBA" id="ARBA00023125"/>
    </source>
</evidence>
<dbReference type="EMBL" id="PHQY01000662">
    <property type="protein sequence ID" value="PJO41908.1"/>
    <property type="molecule type" value="Genomic_DNA"/>
</dbReference>
<reference evidence="5 6" key="1">
    <citation type="submission" date="2017-11" db="EMBL/GenBank/DDBJ databases">
        <title>Bacterial isolate from king chilli rhizosphere.</title>
        <authorList>
            <person name="Takhelmayum P."/>
            <person name="Sarangthem I."/>
        </authorList>
    </citation>
    <scope>NUCLEOTIDE SEQUENCE [LARGE SCALE GENOMIC DNA]</scope>
    <source>
        <strain evidence="6">t26</strain>
    </source>
</reference>
<keyword evidence="3" id="KW-0804">Transcription</keyword>
<name>A0A2M9Q1F8_9BACI</name>